<dbReference type="AlphaFoldDB" id="A0A2U1LGP1"/>
<dbReference type="SMART" id="SM00129">
    <property type="entry name" value="KISc"/>
    <property type="match status" value="1"/>
</dbReference>
<sequence>MVASGYMVDDDGVVAGCAVGAQELWIQKTDSMKSRKLNCYKENVLPSDKNIIPDSFPSQSSARKPTPNVGTRLKSPFPPRPNLPIPLKKKPINDSHHDSDVSGSSNNAVKVIVRMRPLKEHEGEAIVKMTSGDTLSILGQRFTFDAVADAKSTQASTDIFQLVGAPLVEKCLAGVNSSIFAYGQSGSGKTFTIWGPTNALSEESICSNEQGLTPRVFHRLFSLIDEEQKEHADKELMYQCSCSFLEIYNEQITDLLNPSERNLQIRECPKSGVCVQNLTKETICNMDDVTQILKKGLSNRRAAVTRINIQSSRSHCVFTCIVESRSKRDGLSCFKTSRMNLVDLAGAERQEATGATGERQKEACNINRSLTQLGNLINILAEVSQTGKKRHIPYRDSKLTYLLQESLGGNAELAIRAKTIRTKAVINEQTHEDVSKLQQVMIHQLKDELILMKSNQNQGDPRAEWNPRRSLQLLKFSLRYPMILPHVDDDGDEEMEIIDEEEDCKPSVSGSQLVPTDGSQLADSSKQVIPETPVVIRKMSLKIRKDDFELRSWVAPKVASNLPEKRGYRLAFTENLFSASSARCSAIGVRLVDVLVMSENVEEERIFR</sequence>
<dbReference type="InterPro" id="IPR001752">
    <property type="entry name" value="Kinesin_motor_dom"/>
</dbReference>
<comment type="similarity">
    <text evidence="6">Belongs to the TRAFAC class myosin-kinesin ATPase superfamily. Kinesin family. KIN-12 subfamily.</text>
</comment>
<dbReference type="PANTHER" id="PTHR37739">
    <property type="entry name" value="KINESIN-LIKE PROTEIN KIN-12D"/>
    <property type="match status" value="1"/>
</dbReference>
<keyword evidence="5 7" id="KW-0505">Motor protein</keyword>
<accession>A0A2U1LGP1</accession>
<dbReference type="OrthoDB" id="3176171at2759"/>
<dbReference type="PRINTS" id="PR00380">
    <property type="entry name" value="KINESINHEAVY"/>
</dbReference>
<dbReference type="GO" id="GO:0008017">
    <property type="term" value="F:microtubule binding"/>
    <property type="evidence" value="ECO:0007669"/>
    <property type="project" value="InterPro"/>
</dbReference>
<gene>
    <name evidence="11" type="ORF">CTI12_AA491830</name>
</gene>
<dbReference type="Gene3D" id="3.40.850.10">
    <property type="entry name" value="Kinesin motor domain"/>
    <property type="match status" value="1"/>
</dbReference>
<evidence type="ECO:0000313" key="11">
    <source>
        <dbReference type="EMBL" id="PWA48175.1"/>
    </source>
</evidence>
<proteinExistence type="inferred from homology"/>
<evidence type="ECO:0000256" key="3">
    <source>
        <dbReference type="ARBA" id="ARBA00022840"/>
    </source>
</evidence>
<protein>
    <recommendedName>
        <fullName evidence="8">Kinesin-like protein</fullName>
    </recommendedName>
</protein>
<dbReference type="PANTHER" id="PTHR37739:SF16">
    <property type="entry name" value="KINESIN-LIKE PROTEIN"/>
    <property type="match status" value="1"/>
</dbReference>
<dbReference type="SUPFAM" id="SSF52540">
    <property type="entry name" value="P-loop containing nucleoside triphosphate hydrolases"/>
    <property type="match status" value="1"/>
</dbReference>
<evidence type="ECO:0000256" key="1">
    <source>
        <dbReference type="ARBA" id="ARBA00022701"/>
    </source>
</evidence>
<dbReference type="InterPro" id="IPR044986">
    <property type="entry name" value="KIF15/KIN-12"/>
</dbReference>
<feature type="compositionally biased region" description="Polar residues" evidence="9">
    <location>
        <begin position="508"/>
        <end position="525"/>
    </location>
</feature>
<feature type="region of interest" description="Disordered" evidence="9">
    <location>
        <begin position="501"/>
        <end position="525"/>
    </location>
</feature>
<feature type="region of interest" description="Disordered" evidence="9">
    <location>
        <begin position="50"/>
        <end position="104"/>
    </location>
</feature>
<dbReference type="EMBL" id="PKPP01009476">
    <property type="protein sequence ID" value="PWA48175.1"/>
    <property type="molecule type" value="Genomic_DNA"/>
</dbReference>
<dbReference type="InterPro" id="IPR036961">
    <property type="entry name" value="Kinesin_motor_dom_sf"/>
</dbReference>
<evidence type="ECO:0000256" key="4">
    <source>
        <dbReference type="ARBA" id="ARBA00023054"/>
    </source>
</evidence>
<dbReference type="GO" id="GO:0005874">
    <property type="term" value="C:microtubule"/>
    <property type="evidence" value="ECO:0007669"/>
    <property type="project" value="UniProtKB-KW"/>
</dbReference>
<comment type="caution">
    <text evidence="11">The sequence shown here is derived from an EMBL/GenBank/DDBJ whole genome shotgun (WGS) entry which is preliminary data.</text>
</comment>
<keyword evidence="2 7" id="KW-0547">Nucleotide-binding</keyword>
<evidence type="ECO:0000313" key="12">
    <source>
        <dbReference type="Proteomes" id="UP000245207"/>
    </source>
</evidence>
<organism evidence="11 12">
    <name type="scientific">Artemisia annua</name>
    <name type="common">Sweet wormwood</name>
    <dbReference type="NCBI Taxonomy" id="35608"/>
    <lineage>
        <taxon>Eukaryota</taxon>
        <taxon>Viridiplantae</taxon>
        <taxon>Streptophyta</taxon>
        <taxon>Embryophyta</taxon>
        <taxon>Tracheophyta</taxon>
        <taxon>Spermatophyta</taxon>
        <taxon>Magnoliopsida</taxon>
        <taxon>eudicotyledons</taxon>
        <taxon>Gunneridae</taxon>
        <taxon>Pentapetalae</taxon>
        <taxon>asterids</taxon>
        <taxon>campanulids</taxon>
        <taxon>Asterales</taxon>
        <taxon>Asteraceae</taxon>
        <taxon>Asteroideae</taxon>
        <taxon>Anthemideae</taxon>
        <taxon>Artemisiinae</taxon>
        <taxon>Artemisia</taxon>
    </lineage>
</organism>
<dbReference type="STRING" id="35608.A0A2U1LGP1"/>
<evidence type="ECO:0000256" key="5">
    <source>
        <dbReference type="ARBA" id="ARBA00023175"/>
    </source>
</evidence>
<keyword evidence="12" id="KW-1185">Reference proteome</keyword>
<name>A0A2U1LGP1_ARTAN</name>
<feature type="compositionally biased region" description="Basic and acidic residues" evidence="9">
    <location>
        <begin position="91"/>
        <end position="100"/>
    </location>
</feature>
<keyword evidence="4" id="KW-0175">Coiled coil</keyword>
<dbReference type="Pfam" id="PF00225">
    <property type="entry name" value="Kinesin"/>
    <property type="match status" value="1"/>
</dbReference>
<evidence type="ECO:0000259" key="10">
    <source>
        <dbReference type="PROSITE" id="PS50067"/>
    </source>
</evidence>
<evidence type="ECO:0000256" key="2">
    <source>
        <dbReference type="ARBA" id="ARBA00022741"/>
    </source>
</evidence>
<evidence type="ECO:0000256" key="7">
    <source>
        <dbReference type="PROSITE-ProRule" id="PRU00283"/>
    </source>
</evidence>
<feature type="binding site" evidence="7">
    <location>
        <begin position="183"/>
        <end position="190"/>
    </location>
    <ligand>
        <name>ATP</name>
        <dbReference type="ChEBI" id="CHEBI:30616"/>
    </ligand>
</feature>
<evidence type="ECO:0000256" key="8">
    <source>
        <dbReference type="RuleBase" id="RU000394"/>
    </source>
</evidence>
<dbReference type="PROSITE" id="PS00411">
    <property type="entry name" value="KINESIN_MOTOR_1"/>
    <property type="match status" value="1"/>
</dbReference>
<feature type="domain" description="Kinesin motor" evidence="10">
    <location>
        <begin position="108"/>
        <end position="411"/>
    </location>
</feature>
<reference evidence="11 12" key="1">
    <citation type="journal article" date="2018" name="Mol. Plant">
        <title>The genome of Artemisia annua provides insight into the evolution of Asteraceae family and artemisinin biosynthesis.</title>
        <authorList>
            <person name="Shen Q."/>
            <person name="Zhang L."/>
            <person name="Liao Z."/>
            <person name="Wang S."/>
            <person name="Yan T."/>
            <person name="Shi P."/>
            <person name="Liu M."/>
            <person name="Fu X."/>
            <person name="Pan Q."/>
            <person name="Wang Y."/>
            <person name="Lv Z."/>
            <person name="Lu X."/>
            <person name="Zhang F."/>
            <person name="Jiang W."/>
            <person name="Ma Y."/>
            <person name="Chen M."/>
            <person name="Hao X."/>
            <person name="Li L."/>
            <person name="Tang Y."/>
            <person name="Lv G."/>
            <person name="Zhou Y."/>
            <person name="Sun X."/>
            <person name="Brodelius P.E."/>
            <person name="Rose J.K.C."/>
            <person name="Tang K."/>
        </authorList>
    </citation>
    <scope>NUCLEOTIDE SEQUENCE [LARGE SCALE GENOMIC DNA]</scope>
    <source>
        <strain evidence="12">cv. Huhao1</strain>
        <tissue evidence="11">Leaf</tissue>
    </source>
</reference>
<dbReference type="PROSITE" id="PS50067">
    <property type="entry name" value="KINESIN_MOTOR_2"/>
    <property type="match status" value="1"/>
</dbReference>
<dbReference type="InterPro" id="IPR027417">
    <property type="entry name" value="P-loop_NTPase"/>
</dbReference>
<dbReference type="InterPro" id="IPR019821">
    <property type="entry name" value="Kinesin_motor_CS"/>
</dbReference>
<dbReference type="GO" id="GO:0005524">
    <property type="term" value="F:ATP binding"/>
    <property type="evidence" value="ECO:0007669"/>
    <property type="project" value="UniProtKB-UniRule"/>
</dbReference>
<dbReference type="GO" id="GO:0007018">
    <property type="term" value="P:microtubule-based movement"/>
    <property type="evidence" value="ECO:0007669"/>
    <property type="project" value="InterPro"/>
</dbReference>
<dbReference type="GO" id="GO:0003777">
    <property type="term" value="F:microtubule motor activity"/>
    <property type="evidence" value="ECO:0007669"/>
    <property type="project" value="InterPro"/>
</dbReference>
<keyword evidence="3 7" id="KW-0067">ATP-binding</keyword>
<keyword evidence="1 8" id="KW-0493">Microtubule</keyword>
<dbReference type="Proteomes" id="UP000245207">
    <property type="component" value="Unassembled WGS sequence"/>
</dbReference>
<evidence type="ECO:0000256" key="9">
    <source>
        <dbReference type="SAM" id="MobiDB-lite"/>
    </source>
</evidence>
<evidence type="ECO:0000256" key="6">
    <source>
        <dbReference type="ARBA" id="ARBA00034488"/>
    </source>
</evidence>